<accession>A0AAP0J9C6</accession>
<dbReference type="SMART" id="SM00184">
    <property type="entry name" value="RING"/>
    <property type="match status" value="1"/>
</dbReference>
<evidence type="ECO:0000256" key="7">
    <source>
        <dbReference type="PROSITE-ProRule" id="PRU00175"/>
    </source>
</evidence>
<dbReference type="Proteomes" id="UP001417504">
    <property type="component" value="Unassembled WGS sequence"/>
</dbReference>
<evidence type="ECO:0000256" key="8">
    <source>
        <dbReference type="SAM" id="Phobius"/>
    </source>
</evidence>
<evidence type="ECO:0000256" key="2">
    <source>
        <dbReference type="ARBA" id="ARBA00012483"/>
    </source>
</evidence>
<dbReference type="InterPro" id="IPR010982">
    <property type="entry name" value="Lambda_DNA-bd_dom_sf"/>
</dbReference>
<evidence type="ECO:0000313" key="10">
    <source>
        <dbReference type="EMBL" id="KAK9129906.1"/>
    </source>
</evidence>
<dbReference type="InterPro" id="IPR013083">
    <property type="entry name" value="Znf_RING/FYVE/PHD"/>
</dbReference>
<proteinExistence type="inferred from homology"/>
<name>A0AAP0J9C6_9MAGN</name>
<reference evidence="10 11" key="1">
    <citation type="submission" date="2024-01" db="EMBL/GenBank/DDBJ databases">
        <title>Genome assemblies of Stephania.</title>
        <authorList>
            <person name="Yang L."/>
        </authorList>
    </citation>
    <scope>NUCLEOTIDE SEQUENCE [LARGE SCALE GENOMIC DNA]</scope>
    <source>
        <strain evidence="10">QJT</strain>
        <tissue evidence="10">Leaf</tissue>
    </source>
</reference>
<comment type="catalytic activity">
    <reaction evidence="1">
        <text>S-ubiquitinyl-[E2 ubiquitin-conjugating enzyme]-L-cysteine + [acceptor protein]-L-lysine = [E2 ubiquitin-conjugating enzyme]-L-cysteine + N(6)-ubiquitinyl-[acceptor protein]-L-lysine.</text>
        <dbReference type="EC" id="2.3.2.27"/>
    </reaction>
</comment>
<evidence type="ECO:0000259" key="9">
    <source>
        <dbReference type="PROSITE" id="PS50089"/>
    </source>
</evidence>
<evidence type="ECO:0000256" key="5">
    <source>
        <dbReference type="ARBA" id="ARBA00022833"/>
    </source>
</evidence>
<dbReference type="PANTHER" id="PTHR14155:SF610">
    <property type="entry name" value="OS01G0755700 PROTEIN"/>
    <property type="match status" value="1"/>
</dbReference>
<dbReference type="PROSITE" id="PS50089">
    <property type="entry name" value="ZF_RING_2"/>
    <property type="match status" value="1"/>
</dbReference>
<organism evidence="10 11">
    <name type="scientific">Stephania japonica</name>
    <dbReference type="NCBI Taxonomy" id="461633"/>
    <lineage>
        <taxon>Eukaryota</taxon>
        <taxon>Viridiplantae</taxon>
        <taxon>Streptophyta</taxon>
        <taxon>Embryophyta</taxon>
        <taxon>Tracheophyta</taxon>
        <taxon>Spermatophyta</taxon>
        <taxon>Magnoliopsida</taxon>
        <taxon>Ranunculales</taxon>
        <taxon>Menispermaceae</taxon>
        <taxon>Menispermoideae</taxon>
        <taxon>Cissampelideae</taxon>
        <taxon>Stephania</taxon>
    </lineage>
</organism>
<keyword evidence="8" id="KW-1133">Transmembrane helix</keyword>
<evidence type="ECO:0000256" key="1">
    <source>
        <dbReference type="ARBA" id="ARBA00000900"/>
    </source>
</evidence>
<dbReference type="EMBL" id="JBBNAE010000004">
    <property type="protein sequence ID" value="KAK9129906.1"/>
    <property type="molecule type" value="Genomic_DNA"/>
</dbReference>
<protein>
    <recommendedName>
        <fullName evidence="2">RING-type E3 ubiquitin transferase</fullName>
        <ecNumber evidence="2">2.3.2.27</ecNumber>
    </recommendedName>
</protein>
<feature type="transmembrane region" description="Helical" evidence="8">
    <location>
        <begin position="74"/>
        <end position="96"/>
    </location>
</feature>
<keyword evidence="11" id="KW-1185">Reference proteome</keyword>
<dbReference type="Gene3D" id="1.10.260.40">
    <property type="entry name" value="lambda repressor-like DNA-binding domains"/>
    <property type="match status" value="1"/>
</dbReference>
<dbReference type="GO" id="GO:0061630">
    <property type="term" value="F:ubiquitin protein ligase activity"/>
    <property type="evidence" value="ECO:0007669"/>
    <property type="project" value="UniProtKB-EC"/>
</dbReference>
<dbReference type="Pfam" id="PF13639">
    <property type="entry name" value="zf-RING_2"/>
    <property type="match status" value="1"/>
</dbReference>
<dbReference type="InterPro" id="IPR001841">
    <property type="entry name" value="Znf_RING"/>
</dbReference>
<keyword evidence="5" id="KW-0862">Zinc</keyword>
<dbReference type="Gene3D" id="3.30.40.10">
    <property type="entry name" value="Zinc/RING finger domain, C3HC4 (zinc finger)"/>
    <property type="match status" value="1"/>
</dbReference>
<dbReference type="InterPro" id="IPR053238">
    <property type="entry name" value="RING-H2_zinc_finger"/>
</dbReference>
<dbReference type="GO" id="GO:0008270">
    <property type="term" value="F:zinc ion binding"/>
    <property type="evidence" value="ECO:0007669"/>
    <property type="project" value="UniProtKB-KW"/>
</dbReference>
<gene>
    <name evidence="10" type="ORF">Sjap_010393</name>
</gene>
<keyword evidence="3" id="KW-0479">Metal-binding</keyword>
<dbReference type="PANTHER" id="PTHR14155">
    <property type="entry name" value="RING FINGER DOMAIN-CONTAINING"/>
    <property type="match status" value="1"/>
</dbReference>
<keyword evidence="8" id="KW-0812">Transmembrane</keyword>
<dbReference type="SUPFAM" id="SSF57850">
    <property type="entry name" value="RING/U-box"/>
    <property type="match status" value="1"/>
</dbReference>
<evidence type="ECO:0000256" key="6">
    <source>
        <dbReference type="ARBA" id="ARBA00024209"/>
    </source>
</evidence>
<dbReference type="CDD" id="cd16461">
    <property type="entry name" value="RING-H2_EL5-like"/>
    <property type="match status" value="1"/>
</dbReference>
<dbReference type="AlphaFoldDB" id="A0AAP0J9C6"/>
<keyword evidence="8" id="KW-0472">Membrane</keyword>
<feature type="domain" description="RING-type" evidence="9">
    <location>
        <begin position="159"/>
        <end position="201"/>
    </location>
</feature>
<dbReference type="EC" id="2.3.2.27" evidence="2"/>
<sequence length="210" mass="23746">MQPHEKHNDHSVMDQDRVPTELNKAIMQARMDKKLTQAQLAQISTFMFPPANPPSLPPSPAPPPYAHVSPPSAFVLYFPLYPLIAIIYIVAIWDLLEHLRKLNRRVSAEDASQLDNAERQVVSPPRRDSDTSIAVVLELQARKVVSFDPQRPVGMNVECAICLEEFVAGQSCRVLEPCNHMFHEDCIDSWLVAEQTCPVCRKNVVFTCLY</sequence>
<evidence type="ECO:0000313" key="11">
    <source>
        <dbReference type="Proteomes" id="UP001417504"/>
    </source>
</evidence>
<comment type="caution">
    <text evidence="10">The sequence shown here is derived from an EMBL/GenBank/DDBJ whole genome shotgun (WGS) entry which is preliminary data.</text>
</comment>
<comment type="similarity">
    <text evidence="6">Belongs to the RING-type zinc finger family. ATL subfamily.</text>
</comment>
<evidence type="ECO:0000256" key="3">
    <source>
        <dbReference type="ARBA" id="ARBA00022723"/>
    </source>
</evidence>
<keyword evidence="4 7" id="KW-0863">Zinc-finger</keyword>
<dbReference type="GO" id="GO:0003677">
    <property type="term" value="F:DNA binding"/>
    <property type="evidence" value="ECO:0007669"/>
    <property type="project" value="InterPro"/>
</dbReference>
<evidence type="ECO:0000256" key="4">
    <source>
        <dbReference type="ARBA" id="ARBA00022771"/>
    </source>
</evidence>